<organism evidence="3 4">
    <name type="scientific">Ketobacter alkanivorans</name>
    <dbReference type="NCBI Taxonomy" id="1917421"/>
    <lineage>
        <taxon>Bacteria</taxon>
        <taxon>Pseudomonadati</taxon>
        <taxon>Pseudomonadota</taxon>
        <taxon>Gammaproteobacteria</taxon>
        <taxon>Pseudomonadales</taxon>
        <taxon>Ketobacteraceae</taxon>
        <taxon>Ketobacter</taxon>
    </lineage>
</organism>
<dbReference type="AlphaFoldDB" id="A0A2K9LPT6"/>
<reference evidence="4" key="1">
    <citation type="submission" date="2017-08" db="EMBL/GenBank/DDBJ databases">
        <title>Direct submision.</title>
        <authorList>
            <person name="Kim S.-J."/>
            <person name="Rhee S.-K."/>
        </authorList>
    </citation>
    <scope>NUCLEOTIDE SEQUENCE [LARGE SCALE GENOMIC DNA]</scope>
    <source>
        <strain evidence="4">GI5</strain>
    </source>
</reference>
<protein>
    <recommendedName>
        <fullName evidence="2">Serine aminopeptidase S33 domain-containing protein</fullName>
    </recommendedName>
</protein>
<feature type="chain" id="PRO_5014759291" description="Serine aminopeptidase S33 domain-containing protein" evidence="1">
    <location>
        <begin position="21"/>
        <end position="337"/>
    </location>
</feature>
<dbReference type="KEGG" id="kak:Kalk_18215"/>
<dbReference type="Proteomes" id="UP000235116">
    <property type="component" value="Chromosome"/>
</dbReference>
<evidence type="ECO:0000259" key="2">
    <source>
        <dbReference type="Pfam" id="PF12146"/>
    </source>
</evidence>
<evidence type="ECO:0000256" key="1">
    <source>
        <dbReference type="SAM" id="SignalP"/>
    </source>
</evidence>
<name>A0A2K9LPT6_9GAMM</name>
<keyword evidence="1" id="KW-0732">Signal</keyword>
<keyword evidence="4" id="KW-1185">Reference proteome</keyword>
<sequence>MGRLGAMGLACLLMVSSVQAAFWHKPPGEPERGFGSRENYLTDTFQEYQFGSASEGDQVWYYVPDRLKYGAKAPVVVFLHGFAAFIPKLYQTHIEHLVKQGNIVIFPQYQKATFSGFLSEAGLFAPADQSVWAQRAVVTVDQALDELGAQVQADEIYLYGHSLGGLIALAWQAEGGVPIAAGVLSHPQVNAQEGIPAFVRAFLEIIEIPWREYAPDIAFPVVILNGDVDTIAPLEQSREILAALASAPSRELYIAQRDRYGYPSISPNHGAPLDKIQGLPAHFRIFSVSGELDGLDWRYYFAGLDAVVAGWRVAIPFDLGVWSNGRPVKPLLTEQAL</sequence>
<dbReference type="Pfam" id="PF12146">
    <property type="entry name" value="Hydrolase_4"/>
    <property type="match status" value="1"/>
</dbReference>
<proteinExistence type="predicted"/>
<evidence type="ECO:0000313" key="4">
    <source>
        <dbReference type="Proteomes" id="UP000235116"/>
    </source>
</evidence>
<gene>
    <name evidence="3" type="ORF">Kalk_18215</name>
</gene>
<dbReference type="InterPro" id="IPR029058">
    <property type="entry name" value="AB_hydrolase_fold"/>
</dbReference>
<feature type="domain" description="Serine aminopeptidase S33" evidence="2">
    <location>
        <begin position="75"/>
        <end position="206"/>
    </location>
</feature>
<dbReference type="InterPro" id="IPR022742">
    <property type="entry name" value="Hydrolase_4"/>
</dbReference>
<dbReference type="EMBL" id="CP022684">
    <property type="protein sequence ID" value="AUM14240.1"/>
    <property type="molecule type" value="Genomic_DNA"/>
</dbReference>
<dbReference type="SUPFAM" id="SSF53474">
    <property type="entry name" value="alpha/beta-Hydrolases"/>
    <property type="match status" value="1"/>
</dbReference>
<accession>A0A2K9LPT6</accession>
<dbReference type="RefSeq" id="WP_101895614.1">
    <property type="nucleotide sequence ID" value="NZ_CP022684.1"/>
</dbReference>
<feature type="signal peptide" evidence="1">
    <location>
        <begin position="1"/>
        <end position="20"/>
    </location>
</feature>
<dbReference type="OrthoDB" id="9779853at2"/>
<evidence type="ECO:0000313" key="3">
    <source>
        <dbReference type="EMBL" id="AUM14240.1"/>
    </source>
</evidence>
<dbReference type="Gene3D" id="3.40.50.1820">
    <property type="entry name" value="alpha/beta hydrolase"/>
    <property type="match status" value="1"/>
</dbReference>